<dbReference type="SMART" id="SM00896">
    <property type="entry name" value="FDX-ACB"/>
    <property type="match status" value="1"/>
</dbReference>
<feature type="domain" description="FDX-ACB" evidence="1">
    <location>
        <begin position="1"/>
        <end position="60"/>
    </location>
</feature>
<evidence type="ECO:0000313" key="3">
    <source>
        <dbReference type="Proteomes" id="UP000005536"/>
    </source>
</evidence>
<dbReference type="SUPFAM" id="SSF54991">
    <property type="entry name" value="Anticodon-binding domain of PheRS"/>
    <property type="match status" value="1"/>
</dbReference>
<dbReference type="Gene3D" id="3.30.70.380">
    <property type="entry name" value="Ferrodoxin-fold anticodon-binding domain"/>
    <property type="match status" value="1"/>
</dbReference>
<reference evidence="2 3" key="1">
    <citation type="submission" date="2010-02" db="EMBL/GenBank/DDBJ databases">
        <authorList>
            <person name="Weinstock G."/>
            <person name="Sodergren E."/>
            <person name="Clifton S."/>
            <person name="Fulton L."/>
            <person name="Fulton B."/>
            <person name="Courtney L."/>
            <person name="Fronick C."/>
            <person name="Harrison M."/>
            <person name="Strong C."/>
            <person name="Farmer C."/>
            <person name="Delahaunty K."/>
            <person name="Markovic C."/>
            <person name="Hall O."/>
            <person name="Minx P."/>
            <person name="Tomlinson C."/>
            <person name="Mitreva M."/>
            <person name="Nelson J."/>
            <person name="Hou S."/>
            <person name="Wollam A."/>
            <person name="Pepin K.H."/>
            <person name="Johnson M."/>
            <person name="Bhonagiri V."/>
            <person name="Zhang X."/>
            <person name="Suruliraj S."/>
            <person name="Warren W."/>
            <person name="Chinwalla A."/>
            <person name="Mardis E.R."/>
            <person name="Wilson R.K."/>
        </authorList>
    </citation>
    <scope>NUCLEOTIDE SEQUENCE [LARGE SCALE GENOMIC DNA]</scope>
    <source>
        <strain evidence="2 3">ATCC 29315</strain>
    </source>
</reference>
<protein>
    <recommendedName>
        <fullName evidence="1">FDX-ACB domain-containing protein</fullName>
    </recommendedName>
</protein>
<accession>D4DT09</accession>
<dbReference type="InterPro" id="IPR005121">
    <property type="entry name" value="Fdx_antiC-bd"/>
</dbReference>
<organism evidence="2 3">
    <name type="scientific">Neisseria elongata subsp. glycolytica ATCC 29315</name>
    <dbReference type="NCBI Taxonomy" id="546263"/>
    <lineage>
        <taxon>Bacteria</taxon>
        <taxon>Pseudomonadati</taxon>
        <taxon>Pseudomonadota</taxon>
        <taxon>Betaproteobacteria</taxon>
        <taxon>Neisseriales</taxon>
        <taxon>Neisseriaceae</taxon>
        <taxon>Neisseria</taxon>
    </lineage>
</organism>
<name>D4DT09_NEIEG</name>
<gene>
    <name evidence="2" type="ORF">NEIELOOT_02206</name>
</gene>
<dbReference type="EMBL" id="ADBF01000229">
    <property type="protein sequence ID" value="EFE49010.1"/>
    <property type="molecule type" value="Genomic_DNA"/>
</dbReference>
<dbReference type="Pfam" id="PF03147">
    <property type="entry name" value="FDX-ACB"/>
    <property type="match status" value="1"/>
</dbReference>
<evidence type="ECO:0000313" key="2">
    <source>
        <dbReference type="EMBL" id="EFE49010.1"/>
    </source>
</evidence>
<sequence length="61" mass="6623">MLREITLFDVYRGAGLPENHKSMALKVILQSTEDTLTDEVVEPIVAELVAAAEGIGARLRA</sequence>
<comment type="caution">
    <text evidence="2">The sequence shown here is derived from an EMBL/GenBank/DDBJ whole genome shotgun (WGS) entry which is preliminary data.</text>
</comment>
<dbReference type="Proteomes" id="UP000005536">
    <property type="component" value="Unassembled WGS sequence"/>
</dbReference>
<dbReference type="AlphaFoldDB" id="D4DT09"/>
<proteinExistence type="predicted"/>
<evidence type="ECO:0000259" key="1">
    <source>
        <dbReference type="PROSITE" id="PS51447"/>
    </source>
</evidence>
<dbReference type="PROSITE" id="PS51447">
    <property type="entry name" value="FDX_ACB"/>
    <property type="match status" value="1"/>
</dbReference>
<dbReference type="InterPro" id="IPR036690">
    <property type="entry name" value="Fdx_antiC-bd_sf"/>
</dbReference>